<name>A0A448WC97_9PLAT</name>
<proteinExistence type="predicted"/>
<sequence length="113" mass="13046">MEETELLSIFDVQYTYTNISREKALKALLDSFDRQEDISEADAQEGVVNTTNQFDNKDNLLHIQRQQTFGLPVGSPLSSLMANVYMNKLKDNFKTSLLQPEVLMRYLDDYFAL</sequence>
<dbReference type="EMBL" id="CAAALY010003530">
    <property type="protein sequence ID" value="VEL08265.1"/>
    <property type="molecule type" value="Genomic_DNA"/>
</dbReference>
<keyword evidence="3" id="KW-1185">Reference proteome</keyword>
<evidence type="ECO:0000313" key="3">
    <source>
        <dbReference type="Proteomes" id="UP000784294"/>
    </source>
</evidence>
<dbReference type="Proteomes" id="UP000784294">
    <property type="component" value="Unassembled WGS sequence"/>
</dbReference>
<dbReference type="AlphaFoldDB" id="A0A448WC97"/>
<accession>A0A448WC97</accession>
<comment type="caution">
    <text evidence="2">The sequence shown here is derived from an EMBL/GenBank/DDBJ whole genome shotgun (WGS) entry which is preliminary data.</text>
</comment>
<reference evidence="2" key="1">
    <citation type="submission" date="2018-11" db="EMBL/GenBank/DDBJ databases">
        <authorList>
            <consortium name="Pathogen Informatics"/>
        </authorList>
    </citation>
    <scope>NUCLEOTIDE SEQUENCE</scope>
</reference>
<gene>
    <name evidence="2" type="ORF">PXEA_LOCUS1705</name>
</gene>
<evidence type="ECO:0000259" key="1">
    <source>
        <dbReference type="PROSITE" id="PS50878"/>
    </source>
</evidence>
<dbReference type="InterPro" id="IPR000477">
    <property type="entry name" value="RT_dom"/>
</dbReference>
<dbReference type="PROSITE" id="PS50878">
    <property type="entry name" value="RT_POL"/>
    <property type="match status" value="1"/>
</dbReference>
<feature type="domain" description="Reverse transcriptase" evidence="1">
    <location>
        <begin position="1"/>
        <end position="113"/>
    </location>
</feature>
<evidence type="ECO:0000313" key="2">
    <source>
        <dbReference type="EMBL" id="VEL08265.1"/>
    </source>
</evidence>
<organism evidence="2 3">
    <name type="scientific">Protopolystoma xenopodis</name>
    <dbReference type="NCBI Taxonomy" id="117903"/>
    <lineage>
        <taxon>Eukaryota</taxon>
        <taxon>Metazoa</taxon>
        <taxon>Spiralia</taxon>
        <taxon>Lophotrochozoa</taxon>
        <taxon>Platyhelminthes</taxon>
        <taxon>Monogenea</taxon>
        <taxon>Polyopisthocotylea</taxon>
        <taxon>Polystomatidea</taxon>
        <taxon>Polystomatidae</taxon>
        <taxon>Protopolystoma</taxon>
    </lineage>
</organism>
<protein>
    <recommendedName>
        <fullName evidence="1">Reverse transcriptase domain-containing protein</fullName>
    </recommendedName>
</protein>